<dbReference type="SUPFAM" id="SSF48452">
    <property type="entry name" value="TPR-like"/>
    <property type="match status" value="3"/>
</dbReference>
<dbReference type="Proteomes" id="UP001594351">
    <property type="component" value="Unassembled WGS sequence"/>
</dbReference>
<protein>
    <submittedName>
        <fullName evidence="1">Tetratricopeptide repeat protein</fullName>
    </submittedName>
</protein>
<keyword evidence="2" id="KW-1185">Reference proteome</keyword>
<dbReference type="InterPro" id="IPR019734">
    <property type="entry name" value="TPR_rpt"/>
</dbReference>
<dbReference type="PANTHER" id="PTHR10098:SF108">
    <property type="entry name" value="TETRATRICOPEPTIDE REPEAT PROTEIN 28"/>
    <property type="match status" value="1"/>
</dbReference>
<sequence length="649" mass="73631">EYLLTAVEEGLLHRDRSGKWHLVELDSLPGRVPATPSLPNSLRGLIERRLAGLSTAAQQITSCAAILGRENSLRIVKELSNLDETLFLDALSELDRRQILTVADIEFLRFWHNQTYEVAYNNIDPEERVRLHLAAAEIDQRAAAITGWTSYAEIGHHWEQGGRRNQARQCYLRAARTARNLFANIEADRLYQNYNKLVDDVDQTTVTIRIEYIKHILILMGRLSEALSEIKLVIKTAREFTEGDVYADALLCQAEILWRMGKMEEALPPAMEALKIDRAIGNREAEAGDLEILALIHHDQAQYDKAKQNYELALVIQREIGDRRSEGTTLNNLALLFSEQDHTDQALAMYYQALKIHEEVNNLQFKGITLGNIAIIEQDRGYLVKARELTRKALKIHKKMGNRRFEALMLGNLASMEQEQGNPEQAMNLAQQALSIHQKDSNKQLEGHTLGTIAAIHYFQGHPKEAFSFFQRALQCHEEVSDLQEKSQTLRSLGQLHGDNDEIEVARDFFQQALVIHRQLIQKKEEALTLVCQARTERRIADGFTGIAELLQRAEILLKSAREPYKMIQYLCEKGHFLLANNRSAISVLHEALNLAESVHLTPETKSVCGQALARLQLAQNAFEAGQQLFRGECLADLPQAIQNKHRQG</sequence>
<dbReference type="Gene3D" id="1.25.40.10">
    <property type="entry name" value="Tetratricopeptide repeat domain"/>
    <property type="match status" value="2"/>
</dbReference>
<dbReference type="SMART" id="SM00028">
    <property type="entry name" value="TPR"/>
    <property type="match status" value="8"/>
</dbReference>
<accession>A0ABV6Z713</accession>
<reference evidence="1 2" key="1">
    <citation type="submission" date="2024-09" db="EMBL/GenBank/DDBJ databases">
        <title>Laminarin stimulates single cell rates of sulfate reduction while oxygen inhibits transcriptomic activity in coastal marine sediment.</title>
        <authorList>
            <person name="Lindsay M."/>
            <person name="Orcutt B."/>
            <person name="Emerson D."/>
            <person name="Stepanauskas R."/>
            <person name="D'Angelo T."/>
        </authorList>
    </citation>
    <scope>NUCLEOTIDE SEQUENCE [LARGE SCALE GENOMIC DNA]</scope>
    <source>
        <strain evidence="1">SAG AM-311-K15</strain>
    </source>
</reference>
<dbReference type="PANTHER" id="PTHR10098">
    <property type="entry name" value="RAPSYN-RELATED"/>
    <property type="match status" value="1"/>
</dbReference>
<gene>
    <name evidence="1" type="ORF">ACFL27_28855</name>
</gene>
<comment type="caution">
    <text evidence="1">The sequence shown here is derived from an EMBL/GenBank/DDBJ whole genome shotgun (WGS) entry which is preliminary data.</text>
</comment>
<proteinExistence type="predicted"/>
<evidence type="ECO:0000313" key="1">
    <source>
        <dbReference type="EMBL" id="MFC1854213.1"/>
    </source>
</evidence>
<feature type="non-terminal residue" evidence="1">
    <location>
        <position position="1"/>
    </location>
</feature>
<evidence type="ECO:0000313" key="2">
    <source>
        <dbReference type="Proteomes" id="UP001594351"/>
    </source>
</evidence>
<dbReference type="InterPro" id="IPR011990">
    <property type="entry name" value="TPR-like_helical_dom_sf"/>
</dbReference>
<organism evidence="1 2">
    <name type="scientific">candidate division CSSED10-310 bacterium</name>
    <dbReference type="NCBI Taxonomy" id="2855610"/>
    <lineage>
        <taxon>Bacteria</taxon>
        <taxon>Bacteria division CSSED10-310</taxon>
    </lineage>
</organism>
<dbReference type="EMBL" id="JBHPBY010000771">
    <property type="protein sequence ID" value="MFC1854213.1"/>
    <property type="molecule type" value="Genomic_DNA"/>
</dbReference>
<name>A0ABV6Z713_UNCC1</name>
<dbReference type="Pfam" id="PF13424">
    <property type="entry name" value="TPR_12"/>
    <property type="match status" value="3"/>
</dbReference>